<evidence type="ECO:0000256" key="2">
    <source>
        <dbReference type="ARBA" id="ARBA00022630"/>
    </source>
</evidence>
<evidence type="ECO:0000259" key="4">
    <source>
        <dbReference type="Pfam" id="PF01613"/>
    </source>
</evidence>
<reference evidence="5 6" key="1">
    <citation type="submission" date="2023-07" db="EMBL/GenBank/DDBJ databases">
        <title>Genomic Encyclopedia of Type Strains, Phase IV (KMG-IV): sequencing the most valuable type-strain genomes for metagenomic binning, comparative biology and taxonomic classification.</title>
        <authorList>
            <person name="Goeker M."/>
        </authorList>
    </citation>
    <scope>NUCLEOTIDE SEQUENCE [LARGE SCALE GENOMIC DNA]</scope>
    <source>
        <strain evidence="5 6">DSM 45903</strain>
    </source>
</reference>
<organism evidence="5 6">
    <name type="scientific">Desmospora profundinema</name>
    <dbReference type="NCBI Taxonomy" id="1571184"/>
    <lineage>
        <taxon>Bacteria</taxon>
        <taxon>Bacillati</taxon>
        <taxon>Bacillota</taxon>
        <taxon>Bacilli</taxon>
        <taxon>Bacillales</taxon>
        <taxon>Thermoactinomycetaceae</taxon>
        <taxon>Desmospora</taxon>
    </lineage>
</organism>
<dbReference type="EMBL" id="JAVDQG010000001">
    <property type="protein sequence ID" value="MDR6224090.1"/>
    <property type="molecule type" value="Genomic_DNA"/>
</dbReference>
<keyword evidence="2" id="KW-0285">Flavoprotein</keyword>
<comment type="similarity">
    <text evidence="3">Belongs to the flavoredoxin family.</text>
</comment>
<gene>
    <name evidence="5" type="ORF">JOE21_000078</name>
</gene>
<sequence>MERAIQHEITIIHPKILYYGTPVVLLSTLNEDDSTNISPLSSSWALGNVIVLGIGVNGKSLENLERHPECVVNLPHPPLWKHVEQLAPLTGKNPVPKEKKELGFQYEKDKFSACGLTPVSSLCVQPDRVGECPLQIEAVVKNIGVPEGAFFGIVELEGIQVHAFQEMVIDDNHINPSHWSPIIYNFRHYFALGEELGKTFRSTT</sequence>
<protein>
    <submittedName>
        <fullName evidence="5">Flavin reductase (DIM6/NTAB) family NADH-FMN oxidoreductase RutF</fullName>
    </submittedName>
</protein>
<dbReference type="SUPFAM" id="SSF50475">
    <property type="entry name" value="FMN-binding split barrel"/>
    <property type="match status" value="1"/>
</dbReference>
<dbReference type="Proteomes" id="UP001185012">
    <property type="component" value="Unassembled WGS sequence"/>
</dbReference>
<comment type="cofactor">
    <cofactor evidence="1">
        <name>FMN</name>
        <dbReference type="ChEBI" id="CHEBI:58210"/>
    </cofactor>
</comment>
<dbReference type="PANTHER" id="PTHR43567">
    <property type="entry name" value="FLAVOREDOXIN-RELATED-RELATED"/>
    <property type="match status" value="1"/>
</dbReference>
<keyword evidence="6" id="KW-1185">Reference proteome</keyword>
<evidence type="ECO:0000313" key="5">
    <source>
        <dbReference type="EMBL" id="MDR6224090.1"/>
    </source>
</evidence>
<dbReference type="InterPro" id="IPR052174">
    <property type="entry name" value="Flavoredoxin"/>
</dbReference>
<dbReference type="RefSeq" id="WP_309860875.1">
    <property type="nucleotide sequence ID" value="NZ_JAVDQG010000001.1"/>
</dbReference>
<evidence type="ECO:0000256" key="3">
    <source>
        <dbReference type="ARBA" id="ARBA00038054"/>
    </source>
</evidence>
<dbReference type="InterPro" id="IPR002563">
    <property type="entry name" value="Flavin_Rdtase-like_dom"/>
</dbReference>
<evidence type="ECO:0000256" key="1">
    <source>
        <dbReference type="ARBA" id="ARBA00001917"/>
    </source>
</evidence>
<feature type="domain" description="Flavin reductase like" evidence="4">
    <location>
        <begin position="19"/>
        <end position="192"/>
    </location>
</feature>
<proteinExistence type="inferred from homology"/>
<dbReference type="InterPro" id="IPR012349">
    <property type="entry name" value="Split_barrel_FMN-bd"/>
</dbReference>
<name>A0ABU1IH36_9BACL</name>
<dbReference type="Gene3D" id="2.30.110.10">
    <property type="entry name" value="Electron Transport, Fmn-binding Protein, Chain A"/>
    <property type="match status" value="1"/>
</dbReference>
<evidence type="ECO:0000313" key="6">
    <source>
        <dbReference type="Proteomes" id="UP001185012"/>
    </source>
</evidence>
<dbReference type="PANTHER" id="PTHR43567:SF1">
    <property type="entry name" value="FLAVOREDOXIN"/>
    <property type="match status" value="1"/>
</dbReference>
<accession>A0ABU1IH36</accession>
<comment type="caution">
    <text evidence="5">The sequence shown here is derived from an EMBL/GenBank/DDBJ whole genome shotgun (WGS) entry which is preliminary data.</text>
</comment>
<dbReference type="Pfam" id="PF01613">
    <property type="entry name" value="Flavin_Reduct"/>
    <property type="match status" value="1"/>
</dbReference>